<reference evidence="1" key="1">
    <citation type="submission" date="2020-08" db="EMBL/GenBank/DDBJ databases">
        <title>Multicomponent nature underlies the extraordinary mechanical properties of spider dragline silk.</title>
        <authorList>
            <person name="Kono N."/>
            <person name="Nakamura H."/>
            <person name="Mori M."/>
            <person name="Yoshida Y."/>
            <person name="Ohtoshi R."/>
            <person name="Malay A.D."/>
            <person name="Moran D.A.P."/>
            <person name="Tomita M."/>
            <person name="Numata K."/>
            <person name="Arakawa K."/>
        </authorList>
    </citation>
    <scope>NUCLEOTIDE SEQUENCE</scope>
</reference>
<organism evidence="1 2">
    <name type="scientific">Nephila pilipes</name>
    <name type="common">Giant wood spider</name>
    <name type="synonym">Nephila maculata</name>
    <dbReference type="NCBI Taxonomy" id="299642"/>
    <lineage>
        <taxon>Eukaryota</taxon>
        <taxon>Metazoa</taxon>
        <taxon>Ecdysozoa</taxon>
        <taxon>Arthropoda</taxon>
        <taxon>Chelicerata</taxon>
        <taxon>Arachnida</taxon>
        <taxon>Araneae</taxon>
        <taxon>Araneomorphae</taxon>
        <taxon>Entelegynae</taxon>
        <taxon>Araneoidea</taxon>
        <taxon>Nephilidae</taxon>
        <taxon>Nephila</taxon>
    </lineage>
</organism>
<evidence type="ECO:0000313" key="2">
    <source>
        <dbReference type="Proteomes" id="UP000887013"/>
    </source>
</evidence>
<dbReference type="Proteomes" id="UP000887013">
    <property type="component" value="Unassembled WGS sequence"/>
</dbReference>
<evidence type="ECO:0000313" key="1">
    <source>
        <dbReference type="EMBL" id="GFU58820.1"/>
    </source>
</evidence>
<accession>A0A8X6UMW6</accession>
<dbReference type="AlphaFoldDB" id="A0A8X6UMW6"/>
<protein>
    <submittedName>
        <fullName evidence="1">DUF5641 domain-containing protein</fullName>
    </submittedName>
</protein>
<dbReference type="OrthoDB" id="6431197at2759"/>
<proteinExistence type="predicted"/>
<comment type="caution">
    <text evidence="1">The sequence shown here is derived from an EMBL/GenBank/DDBJ whole genome shotgun (WGS) entry which is preliminary data.</text>
</comment>
<name>A0A8X6UMW6_NEPPI</name>
<dbReference type="EMBL" id="BMAW01040219">
    <property type="protein sequence ID" value="GFU58820.1"/>
    <property type="molecule type" value="Genomic_DNA"/>
</dbReference>
<sequence length="175" mass="19847">MCLSIKLNKGESLSSKQRGCSELSSTKELRDFPETVSRLMKSFYVDNSVSSVSNKKNTLYRFIEESKHVLATACFDLRRWEHTSLKIGRDPSNPITDLGPLCNKDEDSIYFDIAVLKSSSVDFSRRNILRNISDPLDILSSATLIPKLLIEGSWNLKIGWDTILLNGYQREFSSC</sequence>
<keyword evidence="2" id="KW-1185">Reference proteome</keyword>
<gene>
    <name evidence="1" type="primary">X975_05852</name>
    <name evidence="1" type="ORF">NPIL_324341</name>
</gene>